<evidence type="ECO:0000256" key="1">
    <source>
        <dbReference type="ARBA" id="ARBA00009919"/>
    </source>
</evidence>
<dbReference type="PANTHER" id="PTHR10953">
    <property type="entry name" value="UBIQUITIN-ACTIVATING ENZYME E1"/>
    <property type="match status" value="1"/>
</dbReference>
<dbReference type="FunFam" id="3.40.50.720:FF:000080">
    <property type="entry name" value="Thiazole biosynthesis adenylyltransferase ThiF"/>
    <property type="match status" value="1"/>
</dbReference>
<feature type="domain" description="THIF-type NAD/FAD binding fold" evidence="2">
    <location>
        <begin position="8"/>
        <end position="237"/>
    </location>
</feature>
<proteinExistence type="inferred from homology"/>
<evidence type="ECO:0000313" key="4">
    <source>
        <dbReference type="Proteomes" id="UP000521032"/>
    </source>
</evidence>
<organism evidence="3 4">
    <name type="scientific">Phocicoccus schoeneichii</name>
    <dbReference type="NCBI Taxonomy" id="1812261"/>
    <lineage>
        <taxon>Bacteria</taxon>
        <taxon>Bacillati</taxon>
        <taxon>Bacillota</taxon>
        <taxon>Bacilli</taxon>
        <taxon>Bacillales</taxon>
        <taxon>Salinicoccaceae</taxon>
        <taxon>Phocicoccus</taxon>
    </lineage>
</organism>
<dbReference type="Pfam" id="PF00899">
    <property type="entry name" value="ThiF"/>
    <property type="match status" value="1"/>
</dbReference>
<dbReference type="GO" id="GO:0008146">
    <property type="term" value="F:sulfotransferase activity"/>
    <property type="evidence" value="ECO:0007669"/>
    <property type="project" value="TreeGrafter"/>
</dbReference>
<dbReference type="InterPro" id="IPR000594">
    <property type="entry name" value="ThiF_NAD_FAD-bd"/>
</dbReference>
<keyword evidence="3" id="KW-0548">Nucleotidyltransferase</keyword>
<dbReference type="GO" id="GO:0008641">
    <property type="term" value="F:ubiquitin-like modifier activating enzyme activity"/>
    <property type="evidence" value="ECO:0007669"/>
    <property type="project" value="InterPro"/>
</dbReference>
<protein>
    <submittedName>
        <fullName evidence="3">Molybdopterin-synthase adenylyltransferase</fullName>
    </submittedName>
</protein>
<evidence type="ECO:0000313" key="3">
    <source>
        <dbReference type="EMBL" id="CAD2072562.1"/>
    </source>
</evidence>
<comment type="caution">
    <text evidence="3">The sequence shown here is derived from an EMBL/GenBank/DDBJ whole genome shotgun (WGS) entry which is preliminary data.</text>
</comment>
<dbReference type="SUPFAM" id="SSF69572">
    <property type="entry name" value="Activating enzymes of the ubiquitin-like proteins"/>
    <property type="match status" value="1"/>
</dbReference>
<keyword evidence="4" id="KW-1185">Reference proteome</keyword>
<dbReference type="PANTHER" id="PTHR10953:SF102">
    <property type="entry name" value="ADENYLYLTRANSFERASE AND SULFURTRANSFERASE MOCS3"/>
    <property type="match status" value="1"/>
</dbReference>
<name>A0A6V7R6Q0_9BACL</name>
<evidence type="ECO:0000259" key="2">
    <source>
        <dbReference type="Pfam" id="PF00899"/>
    </source>
</evidence>
<dbReference type="InterPro" id="IPR045886">
    <property type="entry name" value="ThiF/MoeB/HesA"/>
</dbReference>
<gene>
    <name evidence="3" type="primary">moeB</name>
    <name evidence="3" type="ORF">JEOSCH030_00316</name>
</gene>
<accession>A0A6V7R6Q0</accession>
<reference evidence="3 4" key="1">
    <citation type="submission" date="2020-07" db="EMBL/GenBank/DDBJ databases">
        <authorList>
            <person name="Criscuolo A."/>
        </authorList>
    </citation>
    <scope>NUCLEOTIDE SEQUENCE [LARGE SCALE GENOMIC DNA]</scope>
    <source>
        <strain evidence="4">CIP 111030</strain>
    </source>
</reference>
<dbReference type="AlphaFoldDB" id="A0A6V7R6Q0"/>
<dbReference type="InterPro" id="IPR035985">
    <property type="entry name" value="Ubiquitin-activating_enz"/>
</dbReference>
<dbReference type="CDD" id="cd00757">
    <property type="entry name" value="ThiF_MoeB_HesA_family"/>
    <property type="match status" value="1"/>
</dbReference>
<comment type="similarity">
    <text evidence="1">Belongs to the HesA/MoeB/ThiF family.</text>
</comment>
<dbReference type="EMBL" id="CAJEWE010000006">
    <property type="protein sequence ID" value="CAD2072562.1"/>
    <property type="molecule type" value="Genomic_DNA"/>
</dbReference>
<dbReference type="Gene3D" id="3.40.50.720">
    <property type="entry name" value="NAD(P)-binding Rossmann-like Domain"/>
    <property type="match status" value="1"/>
</dbReference>
<keyword evidence="3" id="KW-0808">Transferase</keyword>
<sequence length="334" mass="37535">MVNVMDRYSRQILFKSIGESGQEKIKDQTVMIVGVGALGSVSSEMLARAGVKKLILIDRDYVEASNLQRQSLYNEQDAVDKTPKVVAAKAHLTKIRSDLEIDIHIAHADAQFLDALVKDVDIIMDGTDNFETRLVINDVAFKHDIPFCHAAVVEASYTSATFIPSKTPCYRCLTPVLPSTTMTCDTAGVIAPAVHMAVSTQVAQAMKVMTDTSLDPVLIFGNVWDLEQNRINFKNIVNKECPTCQKKEFPTYDAHTTLMRLCGRDTVQISDETITKKRVKYAMETRGDDYRETPYFIEFYFENYRIVVFENGRMLMHGVENAKKARSIISQLLG</sequence>
<dbReference type="GO" id="GO:0016779">
    <property type="term" value="F:nucleotidyltransferase activity"/>
    <property type="evidence" value="ECO:0007669"/>
    <property type="project" value="UniProtKB-KW"/>
</dbReference>
<dbReference type="GO" id="GO:0005829">
    <property type="term" value="C:cytosol"/>
    <property type="evidence" value="ECO:0007669"/>
    <property type="project" value="TreeGrafter"/>
</dbReference>
<dbReference type="GO" id="GO:0004792">
    <property type="term" value="F:thiosulfate-cyanide sulfurtransferase activity"/>
    <property type="evidence" value="ECO:0007669"/>
    <property type="project" value="TreeGrafter"/>
</dbReference>
<dbReference type="Proteomes" id="UP000521032">
    <property type="component" value="Unassembled WGS sequence"/>
</dbReference>